<proteinExistence type="predicted"/>
<protein>
    <submittedName>
        <fullName evidence="2">Uncharacterized protein</fullName>
    </submittedName>
</protein>
<dbReference type="EMBL" id="MK072390">
    <property type="protein sequence ID" value="AYV83531.1"/>
    <property type="molecule type" value="Genomic_DNA"/>
</dbReference>
<gene>
    <name evidence="2" type="ORF">Hyperionvirus8_15</name>
</gene>
<evidence type="ECO:0000313" key="2">
    <source>
        <dbReference type="EMBL" id="AYV83531.1"/>
    </source>
</evidence>
<keyword evidence="1" id="KW-0175">Coiled coil</keyword>
<accession>A0A3G5AB97</accession>
<name>A0A3G5AB97_9VIRU</name>
<sequence>MNNFSRISIYMKIYGLFKVINKGNNDMESSELFNLLHPDKKLHRVLNEGISNNKTFFDFFYEDNPYMGMTSIDAQYIEYNKFKRDMEQLINKKNLSMYENDNIGKMVSRLAVAENKYLKYKTQIAGLDKRESENQVIVDELYDMQSKYGKNIEKYADMCREFSEFKDELSLEIKENNFRMLFDLDNVDIFSYDETILYPDSVVAFYRTGVSVKEGCVVIEEAGRVEYVVFELHGDEGVEVERVNTFVEDTIQKISNLCEEIGLEVPEVVRNRVGQRPLRFEYHGRKLVIYRIEENESEVKFKKVTGVGDIPEILDIIE</sequence>
<reference evidence="2" key="1">
    <citation type="submission" date="2018-10" db="EMBL/GenBank/DDBJ databases">
        <title>Hidden diversity of soil giant viruses.</title>
        <authorList>
            <person name="Schulz F."/>
            <person name="Alteio L."/>
            <person name="Goudeau D."/>
            <person name="Ryan E.M."/>
            <person name="Malmstrom R.R."/>
            <person name="Blanchard J."/>
            <person name="Woyke T."/>
        </authorList>
    </citation>
    <scope>NUCLEOTIDE SEQUENCE</scope>
    <source>
        <strain evidence="2">HYV1</strain>
    </source>
</reference>
<feature type="coiled-coil region" evidence="1">
    <location>
        <begin position="72"/>
        <end position="130"/>
    </location>
</feature>
<evidence type="ECO:0000256" key="1">
    <source>
        <dbReference type="SAM" id="Coils"/>
    </source>
</evidence>
<organism evidence="2">
    <name type="scientific">Hyperionvirus sp</name>
    <dbReference type="NCBI Taxonomy" id="2487770"/>
    <lineage>
        <taxon>Viruses</taxon>
        <taxon>Varidnaviria</taxon>
        <taxon>Bamfordvirae</taxon>
        <taxon>Nucleocytoviricota</taxon>
        <taxon>Megaviricetes</taxon>
        <taxon>Imitervirales</taxon>
        <taxon>Mimiviridae</taxon>
        <taxon>Klosneuvirinae</taxon>
    </lineage>
</organism>